<dbReference type="InterPro" id="IPR036942">
    <property type="entry name" value="Beta-barrel_TonB_sf"/>
</dbReference>
<dbReference type="InterPro" id="IPR039426">
    <property type="entry name" value="TonB-dep_rcpt-like"/>
</dbReference>
<dbReference type="InterPro" id="IPR012910">
    <property type="entry name" value="Plug_dom"/>
</dbReference>
<dbReference type="PANTHER" id="PTHR30069:SF49">
    <property type="entry name" value="OUTER MEMBRANE PROTEIN C"/>
    <property type="match status" value="1"/>
</dbReference>
<evidence type="ECO:0000259" key="11">
    <source>
        <dbReference type="Pfam" id="PF00593"/>
    </source>
</evidence>
<gene>
    <name evidence="13" type="ORF">EJA05_25190</name>
</gene>
<keyword evidence="13" id="KW-0675">Receptor</keyword>
<dbReference type="Gene3D" id="2.40.170.20">
    <property type="entry name" value="TonB-dependent receptor, beta-barrel domain"/>
    <property type="match status" value="1"/>
</dbReference>
<dbReference type="PANTHER" id="PTHR30069">
    <property type="entry name" value="TONB-DEPENDENT OUTER MEMBRANE RECEPTOR"/>
    <property type="match status" value="1"/>
</dbReference>
<reference evidence="13 14" key="1">
    <citation type="submission" date="2018-12" db="EMBL/GenBank/DDBJ databases">
        <authorList>
            <person name="Li S."/>
            <person name="Yang R."/>
            <person name="Chen G."/>
            <person name="Zou L."/>
            <person name="Zhang C."/>
            <person name="Chen Y."/>
            <person name="Liu Z."/>
            <person name="Li Y."/>
            <person name="Yan Y."/>
            <person name="Huang M."/>
            <person name="Chen T."/>
        </authorList>
    </citation>
    <scope>NUCLEOTIDE SEQUENCE [LARGE SCALE GENOMIC DNA]</scope>
    <source>
        <strain evidence="13 14">1257</strain>
    </source>
</reference>
<keyword evidence="5 9" id="KW-0798">TonB box</keyword>
<feature type="domain" description="TonB-dependent receptor plug" evidence="12">
    <location>
        <begin position="58"/>
        <end position="160"/>
    </location>
</feature>
<dbReference type="Pfam" id="PF00593">
    <property type="entry name" value="TonB_dep_Rec_b-barrel"/>
    <property type="match status" value="1"/>
</dbReference>
<dbReference type="NCBIfam" id="TIGR01778">
    <property type="entry name" value="TonB-copper"/>
    <property type="match status" value="1"/>
</dbReference>
<dbReference type="OrthoDB" id="5332150at2"/>
<evidence type="ECO:0000313" key="14">
    <source>
        <dbReference type="Proteomes" id="UP000268230"/>
    </source>
</evidence>
<dbReference type="GO" id="GO:0044718">
    <property type="term" value="P:siderophore transmembrane transport"/>
    <property type="evidence" value="ECO:0007669"/>
    <property type="project" value="TreeGrafter"/>
</dbReference>
<evidence type="ECO:0000256" key="3">
    <source>
        <dbReference type="ARBA" id="ARBA00022452"/>
    </source>
</evidence>
<organism evidence="13 14">
    <name type="scientific">Pseudomonas entomophila</name>
    <dbReference type="NCBI Taxonomy" id="312306"/>
    <lineage>
        <taxon>Bacteria</taxon>
        <taxon>Pseudomonadati</taxon>
        <taxon>Pseudomonadota</taxon>
        <taxon>Gammaproteobacteria</taxon>
        <taxon>Pseudomonadales</taxon>
        <taxon>Pseudomonadaceae</taxon>
        <taxon>Pseudomonas</taxon>
    </lineage>
</organism>
<evidence type="ECO:0000256" key="10">
    <source>
        <dbReference type="SAM" id="SignalP"/>
    </source>
</evidence>
<evidence type="ECO:0000259" key="12">
    <source>
        <dbReference type="Pfam" id="PF07715"/>
    </source>
</evidence>
<keyword evidence="3 8" id="KW-1134">Transmembrane beta strand</keyword>
<feature type="domain" description="TonB-dependent receptor-like beta-barrel" evidence="11">
    <location>
        <begin position="213"/>
        <end position="646"/>
    </location>
</feature>
<dbReference type="InterPro" id="IPR000531">
    <property type="entry name" value="Beta-barrel_TonB"/>
</dbReference>
<dbReference type="InterPro" id="IPR037066">
    <property type="entry name" value="Plug_dom_sf"/>
</dbReference>
<proteinExistence type="inferred from homology"/>
<keyword evidence="10" id="KW-0732">Signal</keyword>
<comment type="similarity">
    <text evidence="8 9">Belongs to the TonB-dependent receptor family.</text>
</comment>
<feature type="chain" id="PRO_5019581594" evidence="10">
    <location>
        <begin position="31"/>
        <end position="688"/>
    </location>
</feature>
<protein>
    <submittedName>
        <fullName evidence="13">TonB-dependent copper receptor</fullName>
    </submittedName>
</protein>
<accession>A0A3S8URG1</accession>
<keyword evidence="2 8" id="KW-0813">Transport</keyword>
<evidence type="ECO:0000256" key="5">
    <source>
        <dbReference type="ARBA" id="ARBA00023077"/>
    </source>
</evidence>
<keyword evidence="7 8" id="KW-0998">Cell outer membrane</keyword>
<dbReference type="GO" id="GO:0009279">
    <property type="term" value="C:cell outer membrane"/>
    <property type="evidence" value="ECO:0007669"/>
    <property type="project" value="UniProtKB-SubCell"/>
</dbReference>
<dbReference type="Pfam" id="PF07715">
    <property type="entry name" value="Plug"/>
    <property type="match status" value="1"/>
</dbReference>
<evidence type="ECO:0000256" key="9">
    <source>
        <dbReference type="RuleBase" id="RU003357"/>
    </source>
</evidence>
<evidence type="ECO:0000256" key="4">
    <source>
        <dbReference type="ARBA" id="ARBA00022692"/>
    </source>
</evidence>
<dbReference type="PROSITE" id="PS52016">
    <property type="entry name" value="TONB_DEPENDENT_REC_3"/>
    <property type="match status" value="1"/>
</dbReference>
<name>A0A3S8URG1_9PSED</name>
<dbReference type="KEGG" id="pory:EJA05_25190"/>
<dbReference type="EMBL" id="CP034338">
    <property type="protein sequence ID" value="AZL70828.1"/>
    <property type="molecule type" value="Genomic_DNA"/>
</dbReference>
<evidence type="ECO:0000256" key="6">
    <source>
        <dbReference type="ARBA" id="ARBA00023136"/>
    </source>
</evidence>
<evidence type="ECO:0000313" key="13">
    <source>
        <dbReference type="EMBL" id="AZL70828.1"/>
    </source>
</evidence>
<evidence type="ECO:0000256" key="7">
    <source>
        <dbReference type="ARBA" id="ARBA00023237"/>
    </source>
</evidence>
<keyword evidence="6 8" id="KW-0472">Membrane</keyword>
<feature type="signal peptide" evidence="10">
    <location>
        <begin position="1"/>
        <end position="30"/>
    </location>
</feature>
<keyword evidence="4 8" id="KW-0812">Transmembrane</keyword>
<comment type="subcellular location">
    <subcellularLocation>
        <location evidence="1 8">Cell outer membrane</location>
        <topology evidence="1 8">Multi-pass membrane protein</topology>
    </subcellularLocation>
</comment>
<evidence type="ECO:0000256" key="1">
    <source>
        <dbReference type="ARBA" id="ARBA00004571"/>
    </source>
</evidence>
<dbReference type="CDD" id="cd01347">
    <property type="entry name" value="ligand_gated_channel"/>
    <property type="match status" value="1"/>
</dbReference>
<dbReference type="SUPFAM" id="SSF56935">
    <property type="entry name" value="Porins"/>
    <property type="match status" value="1"/>
</dbReference>
<dbReference type="AlphaFoldDB" id="A0A3S8URG1"/>
<evidence type="ECO:0000256" key="2">
    <source>
        <dbReference type="ARBA" id="ARBA00022448"/>
    </source>
</evidence>
<dbReference type="Proteomes" id="UP000268230">
    <property type="component" value="Chromosome"/>
</dbReference>
<dbReference type="InterPro" id="IPR010100">
    <property type="entry name" value="TonB-dep_Cu_rcpt"/>
</dbReference>
<dbReference type="GO" id="GO:0015344">
    <property type="term" value="F:siderophore uptake transmembrane transporter activity"/>
    <property type="evidence" value="ECO:0007669"/>
    <property type="project" value="TreeGrafter"/>
</dbReference>
<dbReference type="Gene3D" id="2.170.130.10">
    <property type="entry name" value="TonB-dependent receptor, plug domain"/>
    <property type="match status" value="1"/>
</dbReference>
<sequence>MSGCTPVFALSLRGTIALLCGSLLAPLAVAAETGHEGHTHDTAELSPTVITAIAPSSPLTVVTNPKDPRQPVPASDGADYLKTIPGFSVIRAGGTNGDPVLRGMFGSRLNILTNGGMMLGACPGRMDAPTSYISPETYDRLTVIKGPQSVIWGPGGSAGTILFEREPEKFGELGSRVNASVLAGSNGRFDKVLDAAAGNQLGYVRFVGNQSHSDDFDDGNGDTVPSRWDKWNGDATVGWTPDTDTLLELTAGKGDGEARSAGRGMDGSQFKRESLGLRFEKSNLGEVLDKVEAQVYYNYADHVMDNYSLRTPSGTGMMGMPMVSNVDRRTMGARIKATWRWADVQLISGIDAQTNEHRQRGGMGIDAHKGKPWTKDADFHNYGAFGELTWYATGEDRLITGARLDRASARDFRKASPTQGDTRADTLPSGFVRYEHDLAAIPATTYIGLGHAQRFPDYWELFSPKLAPAGSANAFDGIKPEKTTQLDFGIQYQGERLEAWASGYVGQVRDYILFDYRRTMMGGYTSQAQNIDARIMGGELGAAYKLTENWKADATLAYAWGKNSSDGKALPQMPPLESRLGLTYSQDAWSVGTLWRLVAEQNRIAENQGNVVGKDYGKSAGFGVFSLNGAYKVNNNLKLSAGVDNLFDKAYAEHLNLAGNAGFGYPANSTQPVNEPGRTFWTKVDFSF</sequence>
<evidence type="ECO:0000256" key="8">
    <source>
        <dbReference type="PROSITE-ProRule" id="PRU01360"/>
    </source>
</evidence>